<dbReference type="InterPro" id="IPR052918">
    <property type="entry name" value="Motility_Chemotaxis_Reg"/>
</dbReference>
<feature type="non-terminal residue" evidence="1">
    <location>
        <position position="1"/>
    </location>
</feature>
<proteinExistence type="predicted"/>
<dbReference type="SUPFAM" id="SSF101898">
    <property type="entry name" value="NHL repeat"/>
    <property type="match status" value="1"/>
</dbReference>
<protein>
    <recommendedName>
        <fullName evidence="2">Bulb-type lectin domain-containing protein</fullName>
    </recommendedName>
</protein>
<feature type="non-terminal residue" evidence="1">
    <location>
        <position position="474"/>
    </location>
</feature>
<name>A0A382FJK1_9ZZZZ</name>
<dbReference type="PANTHER" id="PTHR35580">
    <property type="entry name" value="CELL SURFACE GLYCOPROTEIN (S-LAYER PROTEIN)-LIKE PROTEIN"/>
    <property type="match status" value="1"/>
</dbReference>
<evidence type="ECO:0008006" key="2">
    <source>
        <dbReference type="Google" id="ProtNLM"/>
    </source>
</evidence>
<dbReference type="Gene3D" id="2.40.10.500">
    <property type="match status" value="2"/>
</dbReference>
<dbReference type="AlphaFoldDB" id="A0A382FJK1"/>
<dbReference type="Pfam" id="PF06739">
    <property type="entry name" value="SBBP"/>
    <property type="match status" value="5"/>
</dbReference>
<sequence>VRVVSAVLLAASTLVWMPGSPVGAWSSDDRAVAVFGQGTFSALDKGYSVAVDSSGNVYTTGYFNGTVDFDPGAGTANLTSNGGSDAFVLKLDSSGNYVWAKSFGSTNTDRGNSVAVDSSGNVYTTGYFNDTVDFDPGAGTTNLTASGNDVFVSKLDSSGDYVWAKSFGGSGSDLANSVAVDSSGNVYTTGYFNDTVDFDPGAGTTNLTASGNDVFVSKLDSSGDYVWAKSFGGIRSDSGNSVAVDSSGNVYTTGSFSTYYSNGTVDFDPGAGTANLGTNGSYDVWVSKLDSSGDYVWAKSFGGTAGDRGYSVAIDSSGNVYTAGSFESGRQGGAVDFDPGAGTVELNLDGGTDAFVLKLDSSGNLVTGAGVTVALSGGSTAVSEAGSTDSFTVVLTAQPSSDVVLSVVSADTGEATASPAQLTFTSGNWNTAQTVTVTGVDDNLIDGTQTTTVTVAVVDGSSDDAYDSVADSTV</sequence>
<dbReference type="InterPro" id="IPR010620">
    <property type="entry name" value="SBBP_repeat"/>
</dbReference>
<gene>
    <name evidence="1" type="ORF">METZ01_LOCUS215328</name>
</gene>
<dbReference type="EMBL" id="UINC01050013">
    <property type="protein sequence ID" value="SVB62474.1"/>
    <property type="molecule type" value="Genomic_DNA"/>
</dbReference>
<dbReference type="PANTHER" id="PTHR35580:SF1">
    <property type="entry name" value="PHYTASE-LIKE DOMAIN-CONTAINING PROTEIN"/>
    <property type="match status" value="1"/>
</dbReference>
<evidence type="ECO:0000313" key="1">
    <source>
        <dbReference type="EMBL" id="SVB62474.1"/>
    </source>
</evidence>
<organism evidence="1">
    <name type="scientific">marine metagenome</name>
    <dbReference type="NCBI Taxonomy" id="408172"/>
    <lineage>
        <taxon>unclassified sequences</taxon>
        <taxon>metagenomes</taxon>
        <taxon>ecological metagenomes</taxon>
    </lineage>
</organism>
<reference evidence="1" key="1">
    <citation type="submission" date="2018-05" db="EMBL/GenBank/DDBJ databases">
        <authorList>
            <person name="Lanie J.A."/>
            <person name="Ng W.-L."/>
            <person name="Kazmierczak K.M."/>
            <person name="Andrzejewski T.M."/>
            <person name="Davidsen T.M."/>
            <person name="Wayne K.J."/>
            <person name="Tettelin H."/>
            <person name="Glass J.I."/>
            <person name="Rusch D."/>
            <person name="Podicherti R."/>
            <person name="Tsui H.-C.T."/>
            <person name="Winkler M.E."/>
        </authorList>
    </citation>
    <scope>NUCLEOTIDE SEQUENCE</scope>
</reference>
<accession>A0A382FJK1</accession>